<organism evidence="1 2">
    <name type="scientific">Boletus edulis BED1</name>
    <dbReference type="NCBI Taxonomy" id="1328754"/>
    <lineage>
        <taxon>Eukaryota</taxon>
        <taxon>Fungi</taxon>
        <taxon>Dikarya</taxon>
        <taxon>Basidiomycota</taxon>
        <taxon>Agaricomycotina</taxon>
        <taxon>Agaricomycetes</taxon>
        <taxon>Agaricomycetidae</taxon>
        <taxon>Boletales</taxon>
        <taxon>Boletineae</taxon>
        <taxon>Boletaceae</taxon>
        <taxon>Boletoideae</taxon>
        <taxon>Boletus</taxon>
    </lineage>
</organism>
<reference evidence="1" key="1">
    <citation type="submission" date="2019-10" db="EMBL/GenBank/DDBJ databases">
        <authorList>
            <consortium name="DOE Joint Genome Institute"/>
            <person name="Kuo A."/>
            <person name="Miyauchi S."/>
            <person name="Kiss E."/>
            <person name="Drula E."/>
            <person name="Kohler A."/>
            <person name="Sanchez-Garcia M."/>
            <person name="Andreopoulos B."/>
            <person name="Barry K.W."/>
            <person name="Bonito G."/>
            <person name="Buee M."/>
            <person name="Carver A."/>
            <person name="Chen C."/>
            <person name="Cichocki N."/>
            <person name="Clum A."/>
            <person name="Culley D."/>
            <person name="Crous P.W."/>
            <person name="Fauchery L."/>
            <person name="Girlanda M."/>
            <person name="Hayes R."/>
            <person name="Keri Z."/>
            <person name="LaButti K."/>
            <person name="Lipzen A."/>
            <person name="Lombard V."/>
            <person name="Magnuson J."/>
            <person name="Maillard F."/>
            <person name="Morin E."/>
            <person name="Murat C."/>
            <person name="Nolan M."/>
            <person name="Ohm R."/>
            <person name="Pangilinan J."/>
            <person name="Pereira M."/>
            <person name="Perotto S."/>
            <person name="Peter M."/>
            <person name="Riley R."/>
            <person name="Sitrit Y."/>
            <person name="Stielow B."/>
            <person name="Szollosi G."/>
            <person name="Zifcakova L."/>
            <person name="Stursova M."/>
            <person name="Spatafora J.W."/>
            <person name="Tedersoo L."/>
            <person name="Vaario L.-M."/>
            <person name="Yamada A."/>
            <person name="Yan M."/>
            <person name="Wang P."/>
            <person name="Xu J."/>
            <person name="Bruns T."/>
            <person name="Baldrian P."/>
            <person name="Vilgalys R."/>
            <person name="Henrissat B."/>
            <person name="Grigoriev I.V."/>
            <person name="Hibbett D."/>
            <person name="Nagy L.G."/>
            <person name="Martin F.M."/>
        </authorList>
    </citation>
    <scope>NUCLEOTIDE SEQUENCE</scope>
    <source>
        <strain evidence="1">BED1</strain>
    </source>
</reference>
<dbReference type="EMBL" id="WHUW01000010">
    <property type="protein sequence ID" value="KAF8441614.1"/>
    <property type="molecule type" value="Genomic_DNA"/>
</dbReference>
<dbReference type="AlphaFoldDB" id="A0AAD4GFX4"/>
<sequence length="74" mass="8002">MTVLTLSLPSPNTRLAIHPCIAFLCRADNDQFTGSLNDVGIGGGSHSMVPFGYEGDVWHGEQPVRFILSRNEAS</sequence>
<evidence type="ECO:0000313" key="2">
    <source>
        <dbReference type="Proteomes" id="UP001194468"/>
    </source>
</evidence>
<comment type="caution">
    <text evidence="1">The sequence shown here is derived from an EMBL/GenBank/DDBJ whole genome shotgun (WGS) entry which is preliminary data.</text>
</comment>
<keyword evidence="2" id="KW-1185">Reference proteome</keyword>
<protein>
    <submittedName>
        <fullName evidence="1">Uncharacterized protein</fullName>
    </submittedName>
</protein>
<evidence type="ECO:0000313" key="1">
    <source>
        <dbReference type="EMBL" id="KAF8441614.1"/>
    </source>
</evidence>
<name>A0AAD4GFX4_BOLED</name>
<accession>A0AAD4GFX4</accession>
<gene>
    <name evidence="1" type="ORF">L210DRAFT_950465</name>
</gene>
<proteinExistence type="predicted"/>
<dbReference type="Proteomes" id="UP001194468">
    <property type="component" value="Unassembled WGS sequence"/>
</dbReference>
<reference evidence="1" key="2">
    <citation type="journal article" date="2020" name="Nat. Commun.">
        <title>Large-scale genome sequencing of mycorrhizal fungi provides insights into the early evolution of symbiotic traits.</title>
        <authorList>
            <person name="Miyauchi S."/>
            <person name="Kiss E."/>
            <person name="Kuo A."/>
            <person name="Drula E."/>
            <person name="Kohler A."/>
            <person name="Sanchez-Garcia M."/>
            <person name="Morin E."/>
            <person name="Andreopoulos B."/>
            <person name="Barry K.W."/>
            <person name="Bonito G."/>
            <person name="Buee M."/>
            <person name="Carver A."/>
            <person name="Chen C."/>
            <person name="Cichocki N."/>
            <person name="Clum A."/>
            <person name="Culley D."/>
            <person name="Crous P.W."/>
            <person name="Fauchery L."/>
            <person name="Girlanda M."/>
            <person name="Hayes R.D."/>
            <person name="Keri Z."/>
            <person name="LaButti K."/>
            <person name="Lipzen A."/>
            <person name="Lombard V."/>
            <person name="Magnuson J."/>
            <person name="Maillard F."/>
            <person name="Murat C."/>
            <person name="Nolan M."/>
            <person name="Ohm R.A."/>
            <person name="Pangilinan J."/>
            <person name="Pereira M.F."/>
            <person name="Perotto S."/>
            <person name="Peter M."/>
            <person name="Pfister S."/>
            <person name="Riley R."/>
            <person name="Sitrit Y."/>
            <person name="Stielow J.B."/>
            <person name="Szollosi G."/>
            <person name="Zifcakova L."/>
            <person name="Stursova M."/>
            <person name="Spatafora J.W."/>
            <person name="Tedersoo L."/>
            <person name="Vaario L.M."/>
            <person name="Yamada A."/>
            <person name="Yan M."/>
            <person name="Wang P."/>
            <person name="Xu J."/>
            <person name="Bruns T."/>
            <person name="Baldrian P."/>
            <person name="Vilgalys R."/>
            <person name="Dunand C."/>
            <person name="Henrissat B."/>
            <person name="Grigoriev I.V."/>
            <person name="Hibbett D."/>
            <person name="Nagy L.G."/>
            <person name="Martin F.M."/>
        </authorList>
    </citation>
    <scope>NUCLEOTIDE SEQUENCE</scope>
    <source>
        <strain evidence="1">BED1</strain>
    </source>
</reference>